<evidence type="ECO:0008006" key="3">
    <source>
        <dbReference type="Google" id="ProtNLM"/>
    </source>
</evidence>
<dbReference type="AlphaFoldDB" id="A0AAV7LNT0"/>
<dbReference type="EMBL" id="JANPWB010000015">
    <property type="protein sequence ID" value="KAJ1093225.1"/>
    <property type="molecule type" value="Genomic_DNA"/>
</dbReference>
<accession>A0AAV7LNT0</accession>
<dbReference type="Proteomes" id="UP001066276">
    <property type="component" value="Chromosome 11"/>
</dbReference>
<proteinExistence type="predicted"/>
<sequence>MVTMTMRMMMALRTKKTTARLQERPQPEKKYFLLAAESKCGFNRTTSPYRRSTGRRRLNPAKLHVLLNGTSRSQRLVTCRQIDAVLPE</sequence>
<reference evidence="1" key="1">
    <citation type="journal article" date="2022" name="bioRxiv">
        <title>Sequencing and chromosome-scale assembly of the giantPleurodeles waltlgenome.</title>
        <authorList>
            <person name="Brown T."/>
            <person name="Elewa A."/>
            <person name="Iarovenko S."/>
            <person name="Subramanian E."/>
            <person name="Araus A.J."/>
            <person name="Petzold A."/>
            <person name="Susuki M."/>
            <person name="Suzuki K.-i.T."/>
            <person name="Hayashi T."/>
            <person name="Toyoda A."/>
            <person name="Oliveira C."/>
            <person name="Osipova E."/>
            <person name="Leigh N.D."/>
            <person name="Simon A."/>
            <person name="Yun M.H."/>
        </authorList>
    </citation>
    <scope>NUCLEOTIDE SEQUENCE</scope>
    <source>
        <strain evidence="1">20211129_DDA</strain>
        <tissue evidence="1">Liver</tissue>
    </source>
</reference>
<organism evidence="1 2">
    <name type="scientific">Pleurodeles waltl</name>
    <name type="common">Iberian ribbed newt</name>
    <dbReference type="NCBI Taxonomy" id="8319"/>
    <lineage>
        <taxon>Eukaryota</taxon>
        <taxon>Metazoa</taxon>
        <taxon>Chordata</taxon>
        <taxon>Craniata</taxon>
        <taxon>Vertebrata</taxon>
        <taxon>Euteleostomi</taxon>
        <taxon>Amphibia</taxon>
        <taxon>Batrachia</taxon>
        <taxon>Caudata</taxon>
        <taxon>Salamandroidea</taxon>
        <taxon>Salamandridae</taxon>
        <taxon>Pleurodelinae</taxon>
        <taxon>Pleurodeles</taxon>
    </lineage>
</organism>
<comment type="caution">
    <text evidence="1">The sequence shown here is derived from an EMBL/GenBank/DDBJ whole genome shotgun (WGS) entry which is preliminary data.</text>
</comment>
<name>A0AAV7LNT0_PLEWA</name>
<evidence type="ECO:0000313" key="1">
    <source>
        <dbReference type="EMBL" id="KAJ1093225.1"/>
    </source>
</evidence>
<evidence type="ECO:0000313" key="2">
    <source>
        <dbReference type="Proteomes" id="UP001066276"/>
    </source>
</evidence>
<keyword evidence="2" id="KW-1185">Reference proteome</keyword>
<gene>
    <name evidence="1" type="ORF">NDU88_006330</name>
</gene>
<protein>
    <recommendedName>
        <fullName evidence="3">Secreted protein</fullName>
    </recommendedName>
</protein>